<dbReference type="EMBL" id="FOFS01000009">
    <property type="protein sequence ID" value="SEQ66358.1"/>
    <property type="molecule type" value="Genomic_DNA"/>
</dbReference>
<dbReference type="InterPro" id="IPR001753">
    <property type="entry name" value="Enoyl-CoA_hydra/iso"/>
</dbReference>
<dbReference type="AlphaFoldDB" id="A0A1H9HVQ8"/>
<proteinExistence type="predicted"/>
<evidence type="ECO:0000313" key="5">
    <source>
        <dbReference type="Proteomes" id="UP000199233"/>
    </source>
</evidence>
<keyword evidence="5" id="KW-1185">Reference proteome</keyword>
<gene>
    <name evidence="4" type="ORF">SAMN04488038_10950</name>
</gene>
<dbReference type="InterPro" id="IPR029045">
    <property type="entry name" value="ClpP/crotonase-like_dom_sf"/>
</dbReference>
<evidence type="ECO:0000313" key="4">
    <source>
        <dbReference type="EMBL" id="SEQ66358.1"/>
    </source>
</evidence>
<evidence type="ECO:0000256" key="3">
    <source>
        <dbReference type="ARBA" id="ARBA00023235"/>
    </source>
</evidence>
<accession>A0A1H9HVQ8</accession>
<keyword evidence="3" id="KW-0413">Isomerase</keyword>
<dbReference type="GO" id="GO:0004165">
    <property type="term" value="F:delta(3)-delta(2)-enoyl-CoA isomerase activity"/>
    <property type="evidence" value="ECO:0007669"/>
    <property type="project" value="UniProtKB-ARBA"/>
</dbReference>
<sequence>MAAGIVNKEEAPLPSSSASCSIAAPIFYRALKITMSNPNIQTELQDRVLTLRINRPEKKNALNQDMYAAMADVVAAAAKNDEVRVLLITGTGDSFCSGNDLQDFLQAPPAPSPDAPVLRFMLELAAFEKPVVAAITGPAVGIGTTLLFHVDLAYAAENARFLMPFVNIGICPEYASSVLLPRNIGHVQAAELVMLAEPFTAAKALDARLINAVLPADQVLPVAQAKARRLAEQAPQALRTTKALLKRQDAAMIKDTILLEAVHFTSMLRGDEAREALTAMTAKRKPDFSKFK</sequence>
<dbReference type="Gene3D" id="3.90.226.10">
    <property type="entry name" value="2-enoyl-CoA Hydratase, Chain A, domain 1"/>
    <property type="match status" value="1"/>
</dbReference>
<dbReference type="SUPFAM" id="SSF52096">
    <property type="entry name" value="ClpP/crotonase"/>
    <property type="match status" value="1"/>
</dbReference>
<organism evidence="4 5">
    <name type="scientific">Solimonas aquatica</name>
    <dbReference type="NCBI Taxonomy" id="489703"/>
    <lineage>
        <taxon>Bacteria</taxon>
        <taxon>Pseudomonadati</taxon>
        <taxon>Pseudomonadota</taxon>
        <taxon>Gammaproteobacteria</taxon>
        <taxon>Nevskiales</taxon>
        <taxon>Nevskiaceae</taxon>
        <taxon>Solimonas</taxon>
    </lineage>
</organism>
<reference evidence="5" key="1">
    <citation type="submission" date="2016-10" db="EMBL/GenBank/DDBJ databases">
        <authorList>
            <person name="Varghese N."/>
            <person name="Submissions S."/>
        </authorList>
    </citation>
    <scope>NUCLEOTIDE SEQUENCE [LARGE SCALE GENOMIC DNA]</scope>
    <source>
        <strain evidence="5">DSM 25927</strain>
    </source>
</reference>
<dbReference type="PANTHER" id="PTHR43684:SF1">
    <property type="entry name" value="ENOYL-COA DELTA ISOMERASE 2"/>
    <property type="match status" value="1"/>
</dbReference>
<evidence type="ECO:0000256" key="2">
    <source>
        <dbReference type="ARBA" id="ARBA00023140"/>
    </source>
</evidence>
<evidence type="ECO:0000256" key="1">
    <source>
        <dbReference type="ARBA" id="ARBA00004275"/>
    </source>
</evidence>
<dbReference type="InterPro" id="IPR051053">
    <property type="entry name" value="ECH/Chromodomain_protein"/>
</dbReference>
<dbReference type="Proteomes" id="UP000199233">
    <property type="component" value="Unassembled WGS sequence"/>
</dbReference>
<keyword evidence="2" id="KW-0576">Peroxisome</keyword>
<dbReference type="CDD" id="cd06558">
    <property type="entry name" value="crotonase-like"/>
    <property type="match status" value="1"/>
</dbReference>
<protein>
    <submittedName>
        <fullName evidence="4">Enoyl-CoA hydratase/carnithine racemase</fullName>
    </submittedName>
</protein>
<dbReference type="STRING" id="489703.SAMN04488038_10950"/>
<dbReference type="PANTHER" id="PTHR43684">
    <property type="match status" value="1"/>
</dbReference>
<name>A0A1H9HVQ8_9GAMM</name>
<dbReference type="Pfam" id="PF00378">
    <property type="entry name" value="ECH_1"/>
    <property type="match status" value="1"/>
</dbReference>
<comment type="subcellular location">
    <subcellularLocation>
        <location evidence="1">Peroxisome</location>
    </subcellularLocation>
</comment>